<dbReference type="InterPro" id="IPR057739">
    <property type="entry name" value="Glyco_hydro_29_N"/>
</dbReference>
<evidence type="ECO:0000256" key="2">
    <source>
        <dbReference type="ARBA" id="ARBA00012662"/>
    </source>
</evidence>
<gene>
    <name evidence="7" type="ORF">PENANT_c022G03157</name>
</gene>
<evidence type="ECO:0000313" key="7">
    <source>
        <dbReference type="EMBL" id="OQD82350.1"/>
    </source>
</evidence>
<evidence type="ECO:0000256" key="5">
    <source>
        <dbReference type="ARBA" id="ARBA00023295"/>
    </source>
</evidence>
<keyword evidence="5" id="KW-0326">Glycosidase</keyword>
<keyword evidence="4" id="KW-0378">Hydrolase</keyword>
<keyword evidence="8" id="KW-1185">Reference proteome</keyword>
<evidence type="ECO:0000313" key="8">
    <source>
        <dbReference type="Proteomes" id="UP000191672"/>
    </source>
</evidence>
<evidence type="ECO:0000259" key="6">
    <source>
        <dbReference type="Pfam" id="PF01120"/>
    </source>
</evidence>
<evidence type="ECO:0000256" key="1">
    <source>
        <dbReference type="ARBA" id="ARBA00007951"/>
    </source>
</evidence>
<organism evidence="7 8">
    <name type="scientific">Penicillium antarcticum</name>
    <dbReference type="NCBI Taxonomy" id="416450"/>
    <lineage>
        <taxon>Eukaryota</taxon>
        <taxon>Fungi</taxon>
        <taxon>Dikarya</taxon>
        <taxon>Ascomycota</taxon>
        <taxon>Pezizomycotina</taxon>
        <taxon>Eurotiomycetes</taxon>
        <taxon>Eurotiomycetidae</taxon>
        <taxon>Eurotiales</taxon>
        <taxon>Aspergillaceae</taxon>
        <taxon>Penicillium</taxon>
    </lineage>
</organism>
<reference evidence="8" key="1">
    <citation type="journal article" date="2017" name="Nat. Microbiol.">
        <title>Global analysis of biosynthetic gene clusters reveals vast potential of secondary metabolite production in Penicillium species.</title>
        <authorList>
            <person name="Nielsen J.C."/>
            <person name="Grijseels S."/>
            <person name="Prigent S."/>
            <person name="Ji B."/>
            <person name="Dainat J."/>
            <person name="Nielsen K.F."/>
            <person name="Frisvad J.C."/>
            <person name="Workman M."/>
            <person name="Nielsen J."/>
        </authorList>
    </citation>
    <scope>NUCLEOTIDE SEQUENCE [LARGE SCALE GENOMIC DNA]</scope>
    <source>
        <strain evidence="8">IBT 31811</strain>
    </source>
</reference>
<sequence>MPESQSDIPRLEIQYARSTQKWIDGSDKIQIIEVFVNNVGSSFITQKDSVRIQVHSPGLKIVTEGIIKRLGPGDQATLENKKGGPISRGPATVTISEHKIISAPYSFNSSYGIHPYEANYESIYSHESPNWYNNAKFGIFIHWGAYSVPGWGDSGSKENYAEWYWWSLNTANDPTNTSGYHLDKYGPNVVYDDFIQNFTVDAFSPKEWVDLFSDAGARNCPTLPRNISPICTGPYTTHFLNGSTQTKKYGFGQWPGENATNPFTNKTLPYTGYVPLTDFIDDKMLPEMNILADMGTEMMWCDIGGPNKTAEFASSWFNRAMIQGRQVALNARCGLPGDFDTPEYAQYNGVQRQKWESSAGMDPYSYGFNRATPLASYMNASAIVTTLVDIVSKNGNFLLDIGPTANGTILDIEQQHLREAVTKYFYLDKFTKGSS</sequence>
<dbReference type="SMART" id="SM00812">
    <property type="entry name" value="Alpha_L_fucos"/>
    <property type="match status" value="1"/>
</dbReference>
<dbReference type="GO" id="GO:0016139">
    <property type="term" value="P:glycoside catabolic process"/>
    <property type="evidence" value="ECO:0007669"/>
    <property type="project" value="TreeGrafter"/>
</dbReference>
<comment type="similarity">
    <text evidence="1">Belongs to the glycosyl hydrolase 29 family.</text>
</comment>
<dbReference type="SUPFAM" id="SSF51445">
    <property type="entry name" value="(Trans)glycosidases"/>
    <property type="match status" value="1"/>
</dbReference>
<dbReference type="AlphaFoldDB" id="A0A1V6PZC5"/>
<dbReference type="GO" id="GO:0004560">
    <property type="term" value="F:alpha-L-fucosidase activity"/>
    <property type="evidence" value="ECO:0007669"/>
    <property type="project" value="UniProtKB-EC"/>
</dbReference>
<name>A0A1V6PZC5_9EURO</name>
<dbReference type="InterPro" id="IPR017853">
    <property type="entry name" value="GH"/>
</dbReference>
<dbReference type="PANTHER" id="PTHR10030:SF37">
    <property type="entry name" value="ALPHA-L-FUCOSIDASE-RELATED"/>
    <property type="match status" value="1"/>
</dbReference>
<accession>A0A1V6PZC5</accession>
<feature type="domain" description="Glycoside hydrolase family 29 N-terminal" evidence="6">
    <location>
        <begin position="268"/>
        <end position="419"/>
    </location>
</feature>
<evidence type="ECO:0000256" key="4">
    <source>
        <dbReference type="ARBA" id="ARBA00022801"/>
    </source>
</evidence>
<dbReference type="EC" id="3.2.1.51" evidence="2"/>
<dbReference type="Proteomes" id="UP000191672">
    <property type="component" value="Unassembled WGS sequence"/>
</dbReference>
<dbReference type="GO" id="GO:0006004">
    <property type="term" value="P:fucose metabolic process"/>
    <property type="evidence" value="ECO:0007669"/>
    <property type="project" value="TreeGrafter"/>
</dbReference>
<feature type="domain" description="Glycoside hydrolase family 29 N-terminal" evidence="6">
    <location>
        <begin position="114"/>
        <end position="218"/>
    </location>
</feature>
<evidence type="ECO:0000256" key="3">
    <source>
        <dbReference type="ARBA" id="ARBA00022729"/>
    </source>
</evidence>
<comment type="caution">
    <text evidence="7">The sequence shown here is derived from an EMBL/GenBank/DDBJ whole genome shotgun (WGS) entry which is preliminary data.</text>
</comment>
<proteinExistence type="inferred from homology"/>
<dbReference type="Pfam" id="PF01120">
    <property type="entry name" value="Alpha_L_fucos"/>
    <property type="match status" value="2"/>
</dbReference>
<dbReference type="PANTHER" id="PTHR10030">
    <property type="entry name" value="ALPHA-L-FUCOSIDASE"/>
    <property type="match status" value="1"/>
</dbReference>
<dbReference type="EMBL" id="MDYN01000022">
    <property type="protein sequence ID" value="OQD82350.1"/>
    <property type="molecule type" value="Genomic_DNA"/>
</dbReference>
<keyword evidence="3" id="KW-0732">Signal</keyword>
<dbReference type="InterPro" id="IPR000933">
    <property type="entry name" value="Glyco_hydro_29"/>
</dbReference>
<dbReference type="STRING" id="416450.A0A1V6PZC5"/>
<dbReference type="Gene3D" id="3.20.20.80">
    <property type="entry name" value="Glycosidases"/>
    <property type="match status" value="2"/>
</dbReference>
<protein>
    <recommendedName>
        <fullName evidence="2">alpha-L-fucosidase</fullName>
        <ecNumber evidence="2">3.2.1.51</ecNumber>
    </recommendedName>
</protein>